<proteinExistence type="predicted"/>
<protein>
    <submittedName>
        <fullName evidence="1">Uncharacterized protein</fullName>
    </submittedName>
</protein>
<evidence type="ECO:0000313" key="1">
    <source>
        <dbReference type="EMBL" id="EEX77904.1"/>
    </source>
</evidence>
<name>C9LT58_SELS3</name>
<dbReference type="EMBL" id="ACKP02000012">
    <property type="protein sequence ID" value="EEX77904.1"/>
    <property type="molecule type" value="Genomic_DNA"/>
</dbReference>
<comment type="caution">
    <text evidence="1">The sequence shown here is derived from an EMBL/GenBank/DDBJ whole genome shotgun (WGS) entry which is preliminary data.</text>
</comment>
<sequence>MESDLHEFVITVRCVKRGRELLHEESPEKSSRGILRFCR</sequence>
<evidence type="ECO:0000313" key="2">
    <source>
        <dbReference type="Proteomes" id="UP000003505"/>
    </source>
</evidence>
<organism evidence="1 2">
    <name type="scientific">Selenomonas sputigena (strain ATCC 35185 / DSM 20758 / CCUG 44933 / VPI D19B-28)</name>
    <dbReference type="NCBI Taxonomy" id="546271"/>
    <lineage>
        <taxon>Bacteria</taxon>
        <taxon>Bacillati</taxon>
        <taxon>Bacillota</taxon>
        <taxon>Negativicutes</taxon>
        <taxon>Selenomonadales</taxon>
        <taxon>Selenomonadaceae</taxon>
        <taxon>Selenomonas</taxon>
    </lineage>
</organism>
<gene>
    <name evidence="1" type="ORF">SELSPUOL_00638</name>
</gene>
<dbReference type="AlphaFoldDB" id="C9LT58"/>
<accession>C9LT58</accession>
<dbReference type="Proteomes" id="UP000003505">
    <property type="component" value="Unassembled WGS sequence"/>
</dbReference>
<reference evidence="1 2" key="1">
    <citation type="submission" date="2009-09" db="EMBL/GenBank/DDBJ databases">
        <authorList>
            <person name="Weinstock G."/>
            <person name="Sodergren E."/>
            <person name="Clifton S."/>
            <person name="Fulton L."/>
            <person name="Fulton B."/>
            <person name="Courtney L."/>
            <person name="Fronick C."/>
            <person name="Harrison M."/>
            <person name="Strong C."/>
            <person name="Farmer C."/>
            <person name="Delahaunty K."/>
            <person name="Markovic C."/>
            <person name="Hall O."/>
            <person name="Minx P."/>
            <person name="Tomlinson C."/>
            <person name="Mitreva M."/>
            <person name="Nelson J."/>
            <person name="Hou S."/>
            <person name="Wollam A."/>
            <person name="Pepin K.H."/>
            <person name="Johnson M."/>
            <person name="Bhonagiri V."/>
            <person name="Nash W.E."/>
            <person name="Warren W."/>
            <person name="Chinwalla A."/>
            <person name="Mardis E.R."/>
            <person name="Wilson R.K."/>
        </authorList>
    </citation>
    <scope>NUCLEOTIDE SEQUENCE [LARGE SCALE GENOMIC DNA]</scope>
    <source>
        <strain evidence="2">ATCC 35185 / DSM 20758 / VPI D19B-28</strain>
    </source>
</reference>